<dbReference type="Gene3D" id="1.10.1470.10">
    <property type="entry name" value="YjbJ"/>
    <property type="match status" value="1"/>
</dbReference>
<protein>
    <submittedName>
        <fullName evidence="4">CsbD-like</fullName>
    </submittedName>
</protein>
<evidence type="ECO:0000259" key="3">
    <source>
        <dbReference type="Pfam" id="PF05532"/>
    </source>
</evidence>
<feature type="domain" description="CsbD-like" evidence="3">
    <location>
        <begin position="2"/>
        <end position="51"/>
    </location>
</feature>
<dbReference type="Pfam" id="PF05532">
    <property type="entry name" value="CsbD"/>
    <property type="match status" value="1"/>
</dbReference>
<organism evidence="4 5">
    <name type="scientific">Pedococcus cremeus</name>
    <dbReference type="NCBI Taxonomy" id="587636"/>
    <lineage>
        <taxon>Bacteria</taxon>
        <taxon>Bacillati</taxon>
        <taxon>Actinomycetota</taxon>
        <taxon>Actinomycetes</taxon>
        <taxon>Micrococcales</taxon>
        <taxon>Intrasporangiaceae</taxon>
        <taxon>Pedococcus</taxon>
    </lineage>
</organism>
<evidence type="ECO:0000313" key="4">
    <source>
        <dbReference type="EMBL" id="SES36018.1"/>
    </source>
</evidence>
<feature type="region of interest" description="Disordered" evidence="2">
    <location>
        <begin position="1"/>
        <end position="74"/>
    </location>
</feature>
<dbReference type="Proteomes" id="UP000199019">
    <property type="component" value="Unassembled WGS sequence"/>
</dbReference>
<keyword evidence="5" id="KW-1185">Reference proteome</keyword>
<sequence>MSGKSDQAKGRVEEAYGALSGDEELQAEGKRDQLAGKAKNKTAQAEEDVEHGIDKAKDAIESTLDKTKKALHRK</sequence>
<dbReference type="SUPFAM" id="SSF69047">
    <property type="entry name" value="Hypothetical protein YjbJ"/>
    <property type="match status" value="1"/>
</dbReference>
<dbReference type="AlphaFoldDB" id="A0A1H9WQ12"/>
<dbReference type="RefSeq" id="WP_091759895.1">
    <property type="nucleotide sequence ID" value="NZ_FOHB01000005.1"/>
</dbReference>
<dbReference type="OrthoDB" id="4419830at2"/>
<evidence type="ECO:0000256" key="1">
    <source>
        <dbReference type="ARBA" id="ARBA00009129"/>
    </source>
</evidence>
<feature type="compositionally biased region" description="Basic and acidic residues" evidence="2">
    <location>
        <begin position="1"/>
        <end position="14"/>
    </location>
</feature>
<proteinExistence type="inferred from homology"/>
<evidence type="ECO:0000256" key="2">
    <source>
        <dbReference type="SAM" id="MobiDB-lite"/>
    </source>
</evidence>
<evidence type="ECO:0000313" key="5">
    <source>
        <dbReference type="Proteomes" id="UP000199019"/>
    </source>
</evidence>
<dbReference type="EMBL" id="FOHB01000005">
    <property type="protein sequence ID" value="SES36018.1"/>
    <property type="molecule type" value="Genomic_DNA"/>
</dbReference>
<feature type="compositionally biased region" description="Basic and acidic residues" evidence="2">
    <location>
        <begin position="50"/>
        <end position="68"/>
    </location>
</feature>
<comment type="similarity">
    <text evidence="1">Belongs to the UPF0337 (CsbD) family.</text>
</comment>
<dbReference type="InterPro" id="IPR008462">
    <property type="entry name" value="CsbD"/>
</dbReference>
<gene>
    <name evidence="4" type="ORF">SAMN05216199_3101</name>
</gene>
<dbReference type="STRING" id="587636.SAMN05216199_3101"/>
<accession>A0A1H9WQ12</accession>
<name>A0A1H9WQ12_9MICO</name>
<reference evidence="5" key="1">
    <citation type="submission" date="2016-10" db="EMBL/GenBank/DDBJ databases">
        <authorList>
            <person name="Varghese N."/>
            <person name="Submissions S."/>
        </authorList>
    </citation>
    <scope>NUCLEOTIDE SEQUENCE [LARGE SCALE GENOMIC DNA]</scope>
    <source>
        <strain evidence="5">CGMCC 1.6963</strain>
    </source>
</reference>
<dbReference type="InterPro" id="IPR036629">
    <property type="entry name" value="YjbJ_sf"/>
</dbReference>